<dbReference type="GO" id="GO:0003700">
    <property type="term" value="F:DNA-binding transcription factor activity"/>
    <property type="evidence" value="ECO:0007669"/>
    <property type="project" value="TreeGrafter"/>
</dbReference>
<reference evidence="5 6" key="1">
    <citation type="journal article" date="2011" name="Stand. Genomic Sci.">
        <title>Complete genome sequence of the gliding, heparinolytic Pedobacter saltans type strain (113).</title>
        <authorList>
            <person name="Liolios K."/>
            <person name="Sikorski J."/>
            <person name="Lu M."/>
            <person name="Nolan M."/>
            <person name="Lapidus A."/>
            <person name="Lucas S."/>
            <person name="Hammon N."/>
            <person name="Deshpande S."/>
            <person name="Cheng J.F."/>
            <person name="Tapia R."/>
            <person name="Han C."/>
            <person name="Goodwin L."/>
            <person name="Pitluck S."/>
            <person name="Huntemann M."/>
            <person name="Ivanova N."/>
            <person name="Pagani I."/>
            <person name="Mavromatis K."/>
            <person name="Ovchinikova G."/>
            <person name="Pati A."/>
            <person name="Chen A."/>
            <person name="Palaniappan K."/>
            <person name="Land M."/>
            <person name="Hauser L."/>
            <person name="Brambilla E.M."/>
            <person name="Kotsyurbenko O."/>
            <person name="Rohde M."/>
            <person name="Tindall B.J."/>
            <person name="Abt B."/>
            <person name="Goker M."/>
            <person name="Detter J.C."/>
            <person name="Woyke T."/>
            <person name="Bristow J."/>
            <person name="Eisen J.A."/>
            <person name="Markowitz V."/>
            <person name="Hugenholtz P."/>
            <person name="Klenk H.P."/>
            <person name="Kyrpides N.C."/>
        </authorList>
    </citation>
    <scope>NUCLEOTIDE SEQUENCE [LARGE SCALE GENOMIC DNA]</scope>
    <source>
        <strain evidence="6">ATCC 51119 / DSM 12145 / JCM 21818 / LMG 10337 / NBRC 100064 / NCIMB 13643</strain>
    </source>
</reference>
<dbReference type="Pfam" id="PF00356">
    <property type="entry name" value="LacI"/>
    <property type="match status" value="1"/>
</dbReference>
<sequence>MISLKTNILFNLVDVNKKPITIKEIAKKLNLSASSVSRALHDHPTIGLSTRIKVKKLAEQLGYVPNLAAISFQKGKTNTIGVIVPELSEAFFATAISAIEDVANHRNYTVLFAQSHDDEEKEKKLVEKMLNHRVDGLLISLSKTTSNFSHVEAFKKNRIPLVFFDCIPARKDIHYVVCNMETGTVEAVNYLLKKGHRTIGLINGPTTLYASKERKEGYIKAFTKNRLKFDPSLVIDCDLTEKGAEEAFDILMNNKRKPSAIVTFNDYIALYAINHAKKQGLDLSKDIEFVSYSNLPLFKYIDFGPKASVEQFPYRQGEKSAEILLDLIHQQENSNEDTNAYYKVYIESQLVEKG</sequence>
<dbReference type="Gene3D" id="3.40.50.2300">
    <property type="match status" value="2"/>
</dbReference>
<dbReference type="PROSITE" id="PS50932">
    <property type="entry name" value="HTH_LACI_2"/>
    <property type="match status" value="1"/>
</dbReference>
<dbReference type="Proteomes" id="UP000000310">
    <property type="component" value="Chromosome"/>
</dbReference>
<dbReference type="GO" id="GO:0000976">
    <property type="term" value="F:transcription cis-regulatory region binding"/>
    <property type="evidence" value="ECO:0007669"/>
    <property type="project" value="TreeGrafter"/>
</dbReference>
<keyword evidence="6" id="KW-1185">Reference proteome</keyword>
<dbReference type="eggNOG" id="COG1609">
    <property type="taxonomic scope" value="Bacteria"/>
</dbReference>
<dbReference type="SUPFAM" id="SSF47413">
    <property type="entry name" value="lambda repressor-like DNA-binding domains"/>
    <property type="match status" value="1"/>
</dbReference>
<dbReference type="CDD" id="cd01392">
    <property type="entry name" value="HTH_LacI"/>
    <property type="match status" value="1"/>
</dbReference>
<dbReference type="EMBL" id="CP002545">
    <property type="protein sequence ID" value="ADY54228.1"/>
    <property type="molecule type" value="Genomic_DNA"/>
</dbReference>
<dbReference type="PANTHER" id="PTHR30146:SF109">
    <property type="entry name" value="HTH-TYPE TRANSCRIPTIONAL REGULATOR GALS"/>
    <property type="match status" value="1"/>
</dbReference>
<proteinExistence type="predicted"/>
<protein>
    <submittedName>
        <fullName evidence="5">Transcriptional regulator, LacI family</fullName>
    </submittedName>
</protein>
<evidence type="ECO:0000313" key="6">
    <source>
        <dbReference type="Proteomes" id="UP000000310"/>
    </source>
</evidence>
<evidence type="ECO:0000256" key="2">
    <source>
        <dbReference type="ARBA" id="ARBA00023125"/>
    </source>
</evidence>
<name>F0S5Q4_PSESL</name>
<accession>F0S5Q4</accession>
<dbReference type="InterPro" id="IPR001761">
    <property type="entry name" value="Peripla_BP/Lac1_sug-bd_dom"/>
</dbReference>
<dbReference type="CDD" id="cd06267">
    <property type="entry name" value="PBP1_LacI_sugar_binding-like"/>
    <property type="match status" value="1"/>
</dbReference>
<keyword evidence="2" id="KW-0238">DNA-binding</keyword>
<keyword evidence="3" id="KW-0804">Transcription</keyword>
<organism evidence="5 6">
    <name type="scientific">Pseudopedobacter saltans (strain ATCC 51119 / DSM 12145 / JCM 21818 / CCUG 39354 / LMG 10337 / NBRC 100064 / NCIMB 13643)</name>
    <name type="common">Pedobacter saltans</name>
    <dbReference type="NCBI Taxonomy" id="762903"/>
    <lineage>
        <taxon>Bacteria</taxon>
        <taxon>Pseudomonadati</taxon>
        <taxon>Bacteroidota</taxon>
        <taxon>Sphingobacteriia</taxon>
        <taxon>Sphingobacteriales</taxon>
        <taxon>Sphingobacteriaceae</taxon>
        <taxon>Pseudopedobacter</taxon>
    </lineage>
</organism>
<dbReference type="InterPro" id="IPR000843">
    <property type="entry name" value="HTH_LacI"/>
</dbReference>
<dbReference type="InterPro" id="IPR010982">
    <property type="entry name" value="Lambda_DNA-bd_dom_sf"/>
</dbReference>
<gene>
    <name evidence="5" type="ordered locus">Pedsa_3699</name>
</gene>
<dbReference type="KEGG" id="psn:Pedsa_3699"/>
<evidence type="ECO:0000259" key="4">
    <source>
        <dbReference type="PROSITE" id="PS50932"/>
    </source>
</evidence>
<dbReference type="STRING" id="762903.Pedsa_3699"/>
<reference evidence="6" key="2">
    <citation type="submission" date="2011-02" db="EMBL/GenBank/DDBJ databases">
        <title>The complete genome of Pedobacter saltans DSM 12145.</title>
        <authorList>
            <consortium name="US DOE Joint Genome Institute (JGI-PGF)"/>
            <person name="Lucas S."/>
            <person name="Copeland A."/>
            <person name="Lapidus A."/>
            <person name="Bruce D."/>
            <person name="Goodwin L."/>
            <person name="Pitluck S."/>
            <person name="Kyrpides N."/>
            <person name="Mavromatis K."/>
            <person name="Pagani I."/>
            <person name="Ivanova N."/>
            <person name="Ovchinnikova G."/>
            <person name="Lu M."/>
            <person name="Detter J.C."/>
            <person name="Han C."/>
            <person name="Land M."/>
            <person name="Hauser L."/>
            <person name="Markowitz V."/>
            <person name="Cheng J.-F."/>
            <person name="Hugenholtz P."/>
            <person name="Woyke T."/>
            <person name="Wu D."/>
            <person name="Tindall B."/>
            <person name="Pomrenke H.G."/>
            <person name="Brambilla E."/>
            <person name="Klenk H.-P."/>
            <person name="Eisen J.A."/>
        </authorList>
    </citation>
    <scope>NUCLEOTIDE SEQUENCE [LARGE SCALE GENOMIC DNA]</scope>
    <source>
        <strain evidence="6">ATCC 51119 / DSM 12145 / JCM 21818 / LMG 10337 / NBRC 100064 / NCIMB 13643</strain>
    </source>
</reference>
<dbReference type="AlphaFoldDB" id="F0S5Q4"/>
<dbReference type="Gene3D" id="1.10.260.40">
    <property type="entry name" value="lambda repressor-like DNA-binding domains"/>
    <property type="match status" value="1"/>
</dbReference>
<feature type="domain" description="HTH lacI-type" evidence="4">
    <location>
        <begin position="20"/>
        <end position="74"/>
    </location>
</feature>
<dbReference type="PANTHER" id="PTHR30146">
    <property type="entry name" value="LACI-RELATED TRANSCRIPTIONAL REPRESSOR"/>
    <property type="match status" value="1"/>
</dbReference>
<dbReference type="InterPro" id="IPR028082">
    <property type="entry name" value="Peripla_BP_I"/>
</dbReference>
<evidence type="ECO:0000256" key="3">
    <source>
        <dbReference type="ARBA" id="ARBA00023163"/>
    </source>
</evidence>
<evidence type="ECO:0000256" key="1">
    <source>
        <dbReference type="ARBA" id="ARBA00023015"/>
    </source>
</evidence>
<dbReference type="HOGENOM" id="CLU_037628_6_0_10"/>
<dbReference type="SMART" id="SM00354">
    <property type="entry name" value="HTH_LACI"/>
    <property type="match status" value="1"/>
</dbReference>
<dbReference type="Pfam" id="PF00532">
    <property type="entry name" value="Peripla_BP_1"/>
    <property type="match status" value="1"/>
</dbReference>
<evidence type="ECO:0000313" key="5">
    <source>
        <dbReference type="EMBL" id="ADY54228.1"/>
    </source>
</evidence>
<keyword evidence="1" id="KW-0805">Transcription regulation</keyword>
<dbReference type="SUPFAM" id="SSF53822">
    <property type="entry name" value="Periplasmic binding protein-like I"/>
    <property type="match status" value="1"/>
</dbReference>